<evidence type="ECO:0000259" key="3">
    <source>
        <dbReference type="Pfam" id="PF13435"/>
    </source>
</evidence>
<evidence type="ECO:0000259" key="2">
    <source>
        <dbReference type="Pfam" id="PF09699"/>
    </source>
</evidence>
<feature type="domain" description="Cytochrome c-552/4" evidence="3">
    <location>
        <begin position="208"/>
        <end position="241"/>
    </location>
</feature>
<protein>
    <submittedName>
        <fullName evidence="4">Doubled CXXCH motif (Paired_CXXCH_1)</fullName>
    </submittedName>
</protein>
<dbReference type="InterPro" id="IPR051829">
    <property type="entry name" value="Multiheme_Cytochr_ET"/>
</dbReference>
<name>A0A5C5WIY3_9PLAN</name>
<sequence>MNSHQSQKHTSRFDQIRLATMIFLGATCGAFLASCGQKAPEEVPVPVSDDEDREEDVVVILDSKGFVGHEKCRECHEGIHEIETNSPHARTFARTGEPQILDLMCGRTVEERQPYGTYEYSCDDEGLLVALPARFPERAFPLDFAVGSGGHALTFLTLLKNKEGETIGIEHRMTRYSSDDALDATPGQDDLDPVLDVNLWGRTIPPEDVQRCIACHTTTATIEGNQLTQLTSGIFCERCHGPGEAHVRAAEDGNEALTLSSIRSGWTADEEIRMCGECHRLPDDIAPERLEAYPNSLVRFQPVGLLKSACFLESGRTLSCTSCHDPHAPVSSRTKAQQIETCLSCHQEHEQTICPVSPKTNCIECHMPAMDLTRGIEFHDHWIRVRDPDEPRGTGNVPHHVNP</sequence>
<evidence type="ECO:0000313" key="4">
    <source>
        <dbReference type="EMBL" id="TWT50089.1"/>
    </source>
</evidence>
<organism evidence="4 5">
    <name type="scientific">Thalassoglobus neptunius</name>
    <dbReference type="NCBI Taxonomy" id="1938619"/>
    <lineage>
        <taxon>Bacteria</taxon>
        <taxon>Pseudomonadati</taxon>
        <taxon>Planctomycetota</taxon>
        <taxon>Planctomycetia</taxon>
        <taxon>Planctomycetales</taxon>
        <taxon>Planctomycetaceae</taxon>
        <taxon>Thalassoglobus</taxon>
    </lineage>
</organism>
<dbReference type="RefSeq" id="WP_146511075.1">
    <property type="nucleotide sequence ID" value="NZ_SIHI01000014.1"/>
</dbReference>
<dbReference type="Proteomes" id="UP000317243">
    <property type="component" value="Unassembled WGS sequence"/>
</dbReference>
<dbReference type="Pfam" id="PF09699">
    <property type="entry name" value="Paired_CXXCH_1"/>
    <property type="match status" value="1"/>
</dbReference>
<reference evidence="4 5" key="1">
    <citation type="submission" date="2019-02" db="EMBL/GenBank/DDBJ databases">
        <title>Deep-cultivation of Planctomycetes and their phenomic and genomic characterization uncovers novel biology.</title>
        <authorList>
            <person name="Wiegand S."/>
            <person name="Jogler M."/>
            <person name="Boedeker C."/>
            <person name="Pinto D."/>
            <person name="Vollmers J."/>
            <person name="Rivas-Marin E."/>
            <person name="Kohn T."/>
            <person name="Peeters S.H."/>
            <person name="Heuer A."/>
            <person name="Rast P."/>
            <person name="Oberbeckmann S."/>
            <person name="Bunk B."/>
            <person name="Jeske O."/>
            <person name="Meyerdierks A."/>
            <person name="Storesund J.E."/>
            <person name="Kallscheuer N."/>
            <person name="Luecker S."/>
            <person name="Lage O.M."/>
            <person name="Pohl T."/>
            <person name="Merkel B.J."/>
            <person name="Hornburger P."/>
            <person name="Mueller R.-W."/>
            <person name="Bruemmer F."/>
            <person name="Labrenz M."/>
            <person name="Spormann A.M."/>
            <person name="Op Den Camp H."/>
            <person name="Overmann J."/>
            <person name="Amann R."/>
            <person name="Jetten M.S.M."/>
            <person name="Mascher T."/>
            <person name="Medema M.H."/>
            <person name="Devos D.P."/>
            <person name="Kaster A.-K."/>
            <person name="Ovreas L."/>
            <person name="Rohde M."/>
            <person name="Galperin M.Y."/>
            <person name="Jogler C."/>
        </authorList>
    </citation>
    <scope>NUCLEOTIDE SEQUENCE [LARGE SCALE GENOMIC DNA]</scope>
    <source>
        <strain evidence="4 5">KOR42</strain>
    </source>
</reference>
<dbReference type="SUPFAM" id="SSF48695">
    <property type="entry name" value="Multiheme cytochromes"/>
    <property type="match status" value="1"/>
</dbReference>
<feature type="domain" description="Doubled CXXCH motif" evidence="2">
    <location>
        <begin position="319"/>
        <end position="350"/>
    </location>
</feature>
<dbReference type="AlphaFoldDB" id="A0A5C5WIY3"/>
<dbReference type="Gene3D" id="1.10.1130.10">
    <property type="entry name" value="Flavocytochrome C3, Chain A"/>
    <property type="match status" value="1"/>
</dbReference>
<dbReference type="PANTHER" id="PTHR35038:SF8">
    <property type="entry name" value="C-TYPE POLYHEME CYTOCHROME OMCC"/>
    <property type="match status" value="1"/>
</dbReference>
<dbReference type="InterPro" id="IPR010177">
    <property type="entry name" value="Paired_CXXCH_1"/>
</dbReference>
<evidence type="ECO:0000256" key="1">
    <source>
        <dbReference type="ARBA" id="ARBA00022729"/>
    </source>
</evidence>
<keyword evidence="1" id="KW-0732">Signal</keyword>
<comment type="caution">
    <text evidence="4">The sequence shown here is derived from an EMBL/GenBank/DDBJ whole genome shotgun (WGS) entry which is preliminary data.</text>
</comment>
<gene>
    <name evidence="4" type="ORF">KOR42_36350</name>
</gene>
<dbReference type="InterPro" id="IPR023155">
    <property type="entry name" value="Cyt_c-552/4"/>
</dbReference>
<dbReference type="EMBL" id="SIHI01000014">
    <property type="protein sequence ID" value="TWT50089.1"/>
    <property type="molecule type" value="Genomic_DNA"/>
</dbReference>
<accession>A0A5C5WIY3</accession>
<dbReference type="Pfam" id="PF13435">
    <property type="entry name" value="Cytochrome_C554"/>
    <property type="match status" value="1"/>
</dbReference>
<proteinExistence type="predicted"/>
<dbReference type="PANTHER" id="PTHR35038">
    <property type="entry name" value="DISSIMILATORY SULFITE REDUCTASE SIRA"/>
    <property type="match status" value="1"/>
</dbReference>
<dbReference type="OrthoDB" id="234670at2"/>
<dbReference type="InterPro" id="IPR036280">
    <property type="entry name" value="Multihaem_cyt_sf"/>
</dbReference>
<keyword evidence="5" id="KW-1185">Reference proteome</keyword>
<evidence type="ECO:0000313" key="5">
    <source>
        <dbReference type="Proteomes" id="UP000317243"/>
    </source>
</evidence>